<dbReference type="InterPro" id="IPR034466">
    <property type="entry name" value="Methyltransferase_Class_B"/>
</dbReference>
<gene>
    <name evidence="10" type="ORF">SCALIN_C10_0012</name>
</gene>
<dbReference type="InterPro" id="IPR006158">
    <property type="entry name" value="Cobalamin-bd"/>
</dbReference>
<organism evidence="10 11">
    <name type="scientific">Candidatus Scalindua japonica</name>
    <dbReference type="NCBI Taxonomy" id="1284222"/>
    <lineage>
        <taxon>Bacteria</taxon>
        <taxon>Pseudomonadati</taxon>
        <taxon>Planctomycetota</taxon>
        <taxon>Candidatus Brocadiia</taxon>
        <taxon>Candidatus Brocadiales</taxon>
        <taxon>Candidatus Scalinduaceae</taxon>
        <taxon>Candidatus Scalindua</taxon>
    </lineage>
</organism>
<feature type="domain" description="Radical SAM core" evidence="9">
    <location>
        <begin position="164"/>
        <end position="398"/>
    </location>
</feature>
<evidence type="ECO:0000256" key="5">
    <source>
        <dbReference type="ARBA" id="ARBA00022723"/>
    </source>
</evidence>
<dbReference type="SUPFAM" id="SSF102114">
    <property type="entry name" value="Radical SAM enzymes"/>
    <property type="match status" value="1"/>
</dbReference>
<dbReference type="PANTHER" id="PTHR43409">
    <property type="entry name" value="ANAEROBIC MAGNESIUM-PROTOPORPHYRIN IX MONOMETHYL ESTER CYCLASE-RELATED"/>
    <property type="match status" value="1"/>
</dbReference>
<proteinExistence type="predicted"/>
<dbReference type="Pfam" id="PF02310">
    <property type="entry name" value="B12-binding"/>
    <property type="match status" value="1"/>
</dbReference>
<dbReference type="SMART" id="SM00729">
    <property type="entry name" value="Elp3"/>
    <property type="match status" value="1"/>
</dbReference>
<dbReference type="InterPro" id="IPR058240">
    <property type="entry name" value="rSAM_sf"/>
</dbReference>
<sequence length="518" mass="60341">MKIELISPAAETCAWVLRNFEELGKLVGNEIFMVYPIALPTIAALTPSDIEVTIIDENILPINFDKQVDLVGITTLTYTAKRAYEIADKFRQKGVKVVLGGIHPTMLADEALEHADSIIIGEAENVWPEFIEDFKNNRLKNIYQSTNKTKLDEQDIPRHDLLHSGRYLMNSVNTTRGCPNNCEFCLVHTFFGKGMQHKPVSKVIEEIKRFPKWFLLGKYFFLKIEKGIFFSDDNICANNRYAKELFSALVNLKIMWWSQAQLNIANDNELLNLMDRCGCYAILIGFESLKSENLKIMNKKVNKISEYKKSIDKIHSHGIYILPSFILGNDADDVEDFKKLVDFINKNNFFATTLSILTPFPGTILYKRMEKEGRILDRDWNNYNFQRVVFKPQNMTPEELQNAYYWVLQQIHAYPAIYKRLTALWNTGHFKKYAGKIPFYLRILSFLYITKYLWTKDLSQIKFILKIMLIAYKRSTDVLAVLLGINYHYYVYSLPKGIDPVVYRNKLNHEEKNKENYL</sequence>
<evidence type="ECO:0000259" key="8">
    <source>
        <dbReference type="PROSITE" id="PS51332"/>
    </source>
</evidence>
<dbReference type="CDD" id="cd02068">
    <property type="entry name" value="radical_SAM_B12_BD"/>
    <property type="match status" value="1"/>
</dbReference>
<dbReference type="GO" id="GO:0031419">
    <property type="term" value="F:cobalamin binding"/>
    <property type="evidence" value="ECO:0007669"/>
    <property type="project" value="InterPro"/>
</dbReference>
<dbReference type="OrthoDB" id="9801424at2"/>
<keyword evidence="2" id="KW-0489">Methyltransferase</keyword>
<dbReference type="Pfam" id="PF13282">
    <property type="entry name" value="DUF4070"/>
    <property type="match status" value="1"/>
</dbReference>
<keyword evidence="11" id="KW-1185">Reference proteome</keyword>
<evidence type="ECO:0000256" key="6">
    <source>
        <dbReference type="ARBA" id="ARBA00023004"/>
    </source>
</evidence>
<dbReference type="PROSITE" id="PS51332">
    <property type="entry name" value="B12_BINDING"/>
    <property type="match status" value="1"/>
</dbReference>
<dbReference type="PROSITE" id="PS51918">
    <property type="entry name" value="RADICAL_SAM"/>
    <property type="match status" value="1"/>
</dbReference>
<evidence type="ECO:0000256" key="3">
    <source>
        <dbReference type="ARBA" id="ARBA00022679"/>
    </source>
</evidence>
<dbReference type="GO" id="GO:0003824">
    <property type="term" value="F:catalytic activity"/>
    <property type="evidence" value="ECO:0007669"/>
    <property type="project" value="InterPro"/>
</dbReference>
<dbReference type="RefSeq" id="WP_096893539.1">
    <property type="nucleotide sequence ID" value="NZ_BAOS01000010.1"/>
</dbReference>
<keyword evidence="4" id="KW-0949">S-adenosyl-L-methionine</keyword>
<dbReference type="InterPro" id="IPR051198">
    <property type="entry name" value="BchE-like"/>
</dbReference>
<dbReference type="Gene3D" id="3.80.30.20">
    <property type="entry name" value="tm_1862 like domain"/>
    <property type="match status" value="1"/>
</dbReference>
<keyword evidence="6" id="KW-0408">Iron</keyword>
<accession>A0A286TWK1</accession>
<dbReference type="InterPro" id="IPR025274">
    <property type="entry name" value="DUF4070"/>
</dbReference>
<evidence type="ECO:0000256" key="7">
    <source>
        <dbReference type="ARBA" id="ARBA00023014"/>
    </source>
</evidence>
<comment type="caution">
    <text evidence="10">The sequence shown here is derived from an EMBL/GenBank/DDBJ whole genome shotgun (WGS) entry which is preliminary data.</text>
</comment>
<name>A0A286TWK1_9BACT</name>
<dbReference type="SFLD" id="SFLDG01123">
    <property type="entry name" value="methyltransferase_(Class_B)"/>
    <property type="match status" value="1"/>
</dbReference>
<dbReference type="SFLD" id="SFLDG01082">
    <property type="entry name" value="B12-binding_domain_containing"/>
    <property type="match status" value="1"/>
</dbReference>
<keyword evidence="7" id="KW-0411">Iron-sulfur</keyword>
<dbReference type="InterPro" id="IPR006638">
    <property type="entry name" value="Elp3/MiaA/NifB-like_rSAM"/>
</dbReference>
<dbReference type="InterPro" id="IPR023404">
    <property type="entry name" value="rSAM_horseshoe"/>
</dbReference>
<dbReference type="PANTHER" id="PTHR43409:SF7">
    <property type="entry name" value="BLL1977 PROTEIN"/>
    <property type="match status" value="1"/>
</dbReference>
<dbReference type="Gene3D" id="3.40.50.280">
    <property type="entry name" value="Cobalamin-binding domain"/>
    <property type="match status" value="1"/>
</dbReference>
<dbReference type="Pfam" id="PF04055">
    <property type="entry name" value="Radical_SAM"/>
    <property type="match status" value="1"/>
</dbReference>
<evidence type="ECO:0000313" key="10">
    <source>
        <dbReference type="EMBL" id="GAX60252.1"/>
    </source>
</evidence>
<keyword evidence="5" id="KW-0479">Metal-binding</keyword>
<protein>
    <submittedName>
        <fullName evidence="10">Fe-S oxidoreductase</fullName>
    </submittedName>
</protein>
<dbReference type="EMBL" id="BAOS01000010">
    <property type="protein sequence ID" value="GAX60252.1"/>
    <property type="molecule type" value="Genomic_DNA"/>
</dbReference>
<comment type="cofactor">
    <cofactor evidence="1">
        <name>[4Fe-4S] cluster</name>
        <dbReference type="ChEBI" id="CHEBI:49883"/>
    </cofactor>
</comment>
<feature type="domain" description="B12-binding" evidence="8">
    <location>
        <begin position="1"/>
        <end position="141"/>
    </location>
</feature>
<keyword evidence="3" id="KW-0808">Transferase</keyword>
<evidence type="ECO:0000259" key="9">
    <source>
        <dbReference type="PROSITE" id="PS51918"/>
    </source>
</evidence>
<dbReference type="AlphaFoldDB" id="A0A286TWK1"/>
<dbReference type="GO" id="GO:0051539">
    <property type="term" value="F:4 iron, 4 sulfur cluster binding"/>
    <property type="evidence" value="ECO:0007669"/>
    <property type="project" value="UniProtKB-KW"/>
</dbReference>
<dbReference type="Proteomes" id="UP000218542">
    <property type="component" value="Unassembled WGS sequence"/>
</dbReference>
<evidence type="ECO:0000313" key="11">
    <source>
        <dbReference type="Proteomes" id="UP000218542"/>
    </source>
</evidence>
<evidence type="ECO:0000256" key="4">
    <source>
        <dbReference type="ARBA" id="ARBA00022691"/>
    </source>
</evidence>
<evidence type="ECO:0000256" key="1">
    <source>
        <dbReference type="ARBA" id="ARBA00001966"/>
    </source>
</evidence>
<dbReference type="InterPro" id="IPR007197">
    <property type="entry name" value="rSAM"/>
</dbReference>
<reference evidence="11" key="1">
    <citation type="journal article" date="2017" name="Environ. Microbiol. Rep.">
        <title>Genetic Diversity of Marine Anaerobic Ammonium-Oxidizing Bacteria as Revealed by Genomic and Proteomic Analyses of 'Candidatus Scalindua japonica'.</title>
        <authorList>
            <person name="Oshiki M."/>
            <person name="Mizuto K."/>
            <person name="Kimura Z."/>
            <person name="Kindaichi T."/>
            <person name="Satoh H."/>
            <person name="Okabe S."/>
        </authorList>
    </citation>
    <scope>NUCLEOTIDE SEQUENCE [LARGE SCALE GENOMIC DNA]</scope>
    <source>
        <strain evidence="11">husup-a2</strain>
    </source>
</reference>
<evidence type="ECO:0000256" key="2">
    <source>
        <dbReference type="ARBA" id="ARBA00022603"/>
    </source>
</evidence>
<dbReference type="SFLD" id="SFLDS00029">
    <property type="entry name" value="Radical_SAM"/>
    <property type="match status" value="1"/>
</dbReference>
<dbReference type="GO" id="GO:0005829">
    <property type="term" value="C:cytosol"/>
    <property type="evidence" value="ECO:0007669"/>
    <property type="project" value="TreeGrafter"/>
</dbReference>
<dbReference type="GO" id="GO:0046872">
    <property type="term" value="F:metal ion binding"/>
    <property type="evidence" value="ECO:0007669"/>
    <property type="project" value="UniProtKB-KW"/>
</dbReference>